<dbReference type="InterPro" id="IPR039422">
    <property type="entry name" value="MarR/SlyA-like"/>
</dbReference>
<dbReference type="Pfam" id="PF12802">
    <property type="entry name" value="MarR_2"/>
    <property type="match status" value="1"/>
</dbReference>
<dbReference type="PROSITE" id="PS01117">
    <property type="entry name" value="HTH_MARR_1"/>
    <property type="match status" value="1"/>
</dbReference>
<comment type="caution">
    <text evidence="5">The sequence shown here is derived from an EMBL/GenBank/DDBJ whole genome shotgun (WGS) entry which is preliminary data.</text>
</comment>
<gene>
    <name evidence="5" type="ORF">RM698_12045</name>
</gene>
<dbReference type="Proteomes" id="UP001183610">
    <property type="component" value="Unassembled WGS sequence"/>
</dbReference>
<dbReference type="EMBL" id="JAVRET010000022">
    <property type="protein sequence ID" value="MDT0409776.1"/>
    <property type="molecule type" value="Genomic_DNA"/>
</dbReference>
<proteinExistence type="predicted"/>
<keyword evidence="2" id="KW-0238">DNA-binding</keyword>
<protein>
    <submittedName>
        <fullName evidence="5">MarR family transcriptional regulator</fullName>
    </submittedName>
</protein>
<keyword evidence="6" id="KW-1185">Reference proteome</keyword>
<keyword evidence="1" id="KW-0805">Transcription regulation</keyword>
<dbReference type="InterPro" id="IPR036390">
    <property type="entry name" value="WH_DNA-bd_sf"/>
</dbReference>
<evidence type="ECO:0000256" key="3">
    <source>
        <dbReference type="ARBA" id="ARBA00023163"/>
    </source>
</evidence>
<evidence type="ECO:0000256" key="2">
    <source>
        <dbReference type="ARBA" id="ARBA00023125"/>
    </source>
</evidence>
<accession>A0ABU2QZA5</accession>
<evidence type="ECO:0000313" key="6">
    <source>
        <dbReference type="Proteomes" id="UP001183610"/>
    </source>
</evidence>
<dbReference type="InterPro" id="IPR036388">
    <property type="entry name" value="WH-like_DNA-bd_sf"/>
</dbReference>
<dbReference type="PANTHER" id="PTHR33164">
    <property type="entry name" value="TRANSCRIPTIONAL REGULATOR, MARR FAMILY"/>
    <property type="match status" value="1"/>
</dbReference>
<keyword evidence="3" id="KW-0804">Transcription</keyword>
<organism evidence="5 6">
    <name type="scientific">Streptomyces evansiae</name>
    <dbReference type="NCBI Taxonomy" id="3075535"/>
    <lineage>
        <taxon>Bacteria</taxon>
        <taxon>Bacillati</taxon>
        <taxon>Actinomycetota</taxon>
        <taxon>Actinomycetes</taxon>
        <taxon>Kitasatosporales</taxon>
        <taxon>Streptomycetaceae</taxon>
        <taxon>Streptomyces</taxon>
    </lineage>
</organism>
<dbReference type="InterPro" id="IPR023187">
    <property type="entry name" value="Tscrpt_reg_MarR-type_CS"/>
</dbReference>
<dbReference type="RefSeq" id="WP_029396937.1">
    <property type="nucleotide sequence ID" value="NZ_JAVRET010000022.1"/>
</dbReference>
<sequence length="155" mass="17361">MASDKRRAHHESVGGWAKRLHLTSQSVMESLLRPFDLGPTQWYVLCHLAEEGPTPQSALVHMLRVERATMSGIVAALVRKGYVEQIPDPGDQRRKILRLTAGGEELWERLPDPVDEILAIAFEGVPPEAQDHAIDVLRAATERLTARLPARHPRK</sequence>
<evidence type="ECO:0000259" key="4">
    <source>
        <dbReference type="PROSITE" id="PS50995"/>
    </source>
</evidence>
<dbReference type="SUPFAM" id="SSF46785">
    <property type="entry name" value="Winged helix' DNA-binding domain"/>
    <property type="match status" value="1"/>
</dbReference>
<dbReference type="Gene3D" id="1.10.10.10">
    <property type="entry name" value="Winged helix-like DNA-binding domain superfamily/Winged helix DNA-binding domain"/>
    <property type="match status" value="1"/>
</dbReference>
<dbReference type="PANTHER" id="PTHR33164:SF43">
    <property type="entry name" value="HTH-TYPE TRANSCRIPTIONAL REPRESSOR YETL"/>
    <property type="match status" value="1"/>
</dbReference>
<dbReference type="PROSITE" id="PS50995">
    <property type="entry name" value="HTH_MARR_2"/>
    <property type="match status" value="1"/>
</dbReference>
<reference evidence="6" key="1">
    <citation type="submission" date="2023-07" db="EMBL/GenBank/DDBJ databases">
        <title>30 novel species of actinomycetes from the DSMZ collection.</title>
        <authorList>
            <person name="Nouioui I."/>
        </authorList>
    </citation>
    <scope>NUCLEOTIDE SEQUENCE [LARGE SCALE GENOMIC DNA]</scope>
    <source>
        <strain evidence="6">DSM 41979</strain>
    </source>
</reference>
<dbReference type="InterPro" id="IPR000835">
    <property type="entry name" value="HTH_MarR-typ"/>
</dbReference>
<evidence type="ECO:0000256" key="1">
    <source>
        <dbReference type="ARBA" id="ARBA00023015"/>
    </source>
</evidence>
<name>A0ABU2QZA5_9ACTN</name>
<evidence type="ECO:0000313" key="5">
    <source>
        <dbReference type="EMBL" id="MDT0409776.1"/>
    </source>
</evidence>
<feature type="domain" description="HTH marR-type" evidence="4">
    <location>
        <begin position="1"/>
        <end position="146"/>
    </location>
</feature>
<dbReference type="SMART" id="SM00347">
    <property type="entry name" value="HTH_MARR"/>
    <property type="match status" value="1"/>
</dbReference>